<organism evidence="2 3">
    <name type="scientific">Frondihabitans australicus</name>
    <dbReference type="NCBI Taxonomy" id="386892"/>
    <lineage>
        <taxon>Bacteria</taxon>
        <taxon>Bacillati</taxon>
        <taxon>Actinomycetota</taxon>
        <taxon>Actinomycetes</taxon>
        <taxon>Micrococcales</taxon>
        <taxon>Microbacteriaceae</taxon>
        <taxon>Frondihabitans</taxon>
    </lineage>
</organism>
<dbReference type="RefSeq" id="WP_121369889.1">
    <property type="nucleotide sequence ID" value="NZ_RBKS01000001.1"/>
</dbReference>
<reference evidence="2 3" key="1">
    <citation type="submission" date="2018-10" db="EMBL/GenBank/DDBJ databases">
        <title>Sequencing the genomes of 1000 actinobacteria strains.</title>
        <authorList>
            <person name="Klenk H.-P."/>
        </authorList>
    </citation>
    <scope>NUCLEOTIDE SEQUENCE [LARGE SCALE GENOMIC DNA]</scope>
    <source>
        <strain evidence="2 3">DSM 17894</strain>
    </source>
</reference>
<dbReference type="Pfam" id="PF00248">
    <property type="entry name" value="Aldo_ket_red"/>
    <property type="match status" value="1"/>
</dbReference>
<sequence>MDPLAILSRLGLGTAQFGNLYVESSDAEAEAAVEAAWEAGIRSFDTAPHYGLGLAERRLGRALRGLERDAYVISTKVGRVLEPNPDFAPGAQDDQGFVVPASTRRRWDFSRDGILRSLDDSLTRLGLDRVDIVYLHDPDDHWEIASTEGIETLLDLRAQGVVGAVGAGMNQAAMLTRFVESFDVDVVLVAGRLTLLDQSALAELVPAARRRGARIAAAGVYNSGILSSATVADDSHYDYAKAADGVVERAREIARVAERHGTTLPAAAVQYPLGFDAVASVVVGAGTARHVHDAVERARAQIPDAFWQELDELALVPSSTRHHQALPGASS</sequence>
<accession>A0A495IGA9</accession>
<dbReference type="Proteomes" id="UP000280008">
    <property type="component" value="Unassembled WGS sequence"/>
</dbReference>
<protein>
    <submittedName>
        <fullName evidence="2">D-threo-aldose 1-dehydrogenase</fullName>
    </submittedName>
</protein>
<dbReference type="Gene3D" id="3.20.20.100">
    <property type="entry name" value="NADP-dependent oxidoreductase domain"/>
    <property type="match status" value="1"/>
</dbReference>
<dbReference type="AlphaFoldDB" id="A0A495IGA9"/>
<dbReference type="InterPro" id="IPR023210">
    <property type="entry name" value="NADP_OxRdtase_dom"/>
</dbReference>
<dbReference type="InterPro" id="IPR020471">
    <property type="entry name" value="AKR"/>
</dbReference>
<feature type="domain" description="NADP-dependent oxidoreductase" evidence="1">
    <location>
        <begin position="9"/>
        <end position="313"/>
    </location>
</feature>
<gene>
    <name evidence="2" type="ORF">C8E83_2188</name>
</gene>
<dbReference type="SUPFAM" id="SSF51430">
    <property type="entry name" value="NAD(P)-linked oxidoreductase"/>
    <property type="match status" value="1"/>
</dbReference>
<proteinExistence type="predicted"/>
<name>A0A495IGA9_9MICO</name>
<evidence type="ECO:0000259" key="1">
    <source>
        <dbReference type="Pfam" id="PF00248"/>
    </source>
</evidence>
<dbReference type="PANTHER" id="PTHR42686:SF1">
    <property type="entry name" value="GH17980P-RELATED"/>
    <property type="match status" value="1"/>
</dbReference>
<dbReference type="InterPro" id="IPR044477">
    <property type="entry name" value="FDH-like"/>
</dbReference>
<dbReference type="GO" id="GO:0005829">
    <property type="term" value="C:cytosol"/>
    <property type="evidence" value="ECO:0007669"/>
    <property type="project" value="TreeGrafter"/>
</dbReference>
<dbReference type="EMBL" id="RBKS01000001">
    <property type="protein sequence ID" value="RKR75052.1"/>
    <property type="molecule type" value="Genomic_DNA"/>
</dbReference>
<dbReference type="OrthoDB" id="9768851at2"/>
<evidence type="ECO:0000313" key="2">
    <source>
        <dbReference type="EMBL" id="RKR75052.1"/>
    </source>
</evidence>
<dbReference type="CDD" id="cd19162">
    <property type="entry name" value="AKR_FDH"/>
    <property type="match status" value="1"/>
</dbReference>
<comment type="caution">
    <text evidence="2">The sequence shown here is derived from an EMBL/GenBank/DDBJ whole genome shotgun (WGS) entry which is preliminary data.</text>
</comment>
<dbReference type="InterPro" id="IPR036812">
    <property type="entry name" value="NAD(P)_OxRdtase_dom_sf"/>
</dbReference>
<dbReference type="PANTHER" id="PTHR42686">
    <property type="entry name" value="GH17980P-RELATED"/>
    <property type="match status" value="1"/>
</dbReference>
<evidence type="ECO:0000313" key="3">
    <source>
        <dbReference type="Proteomes" id="UP000280008"/>
    </source>
</evidence>
<dbReference type="GO" id="GO:0016491">
    <property type="term" value="F:oxidoreductase activity"/>
    <property type="evidence" value="ECO:0007669"/>
    <property type="project" value="InterPro"/>
</dbReference>
<keyword evidence="3" id="KW-1185">Reference proteome</keyword>